<feature type="transmembrane region" description="Helical" evidence="3">
    <location>
        <begin position="194"/>
        <end position="217"/>
    </location>
</feature>
<evidence type="ECO:0000259" key="4">
    <source>
        <dbReference type="SMART" id="SM01255"/>
    </source>
</evidence>
<dbReference type="InterPro" id="IPR005541">
    <property type="entry name" value="KNOX2"/>
</dbReference>
<dbReference type="Pfam" id="PF03791">
    <property type="entry name" value="KNOX2"/>
    <property type="match status" value="1"/>
</dbReference>
<dbReference type="EMBL" id="JBAMMX010000020">
    <property type="protein sequence ID" value="KAK6920683.1"/>
    <property type="molecule type" value="Genomic_DNA"/>
</dbReference>
<dbReference type="InterPro" id="IPR005540">
    <property type="entry name" value="KNOX1"/>
</dbReference>
<dbReference type="GO" id="GO:0005634">
    <property type="term" value="C:nucleus"/>
    <property type="evidence" value="ECO:0007669"/>
    <property type="project" value="UniProtKB-SubCell"/>
</dbReference>
<evidence type="ECO:0000256" key="1">
    <source>
        <dbReference type="ARBA" id="ARBA00004123"/>
    </source>
</evidence>
<dbReference type="PANTHER" id="PTHR48452">
    <property type="entry name" value="FUSED COMPOUND LEAF 1"/>
    <property type="match status" value="1"/>
</dbReference>
<keyword evidence="7" id="KW-1185">Reference proteome</keyword>
<keyword evidence="3" id="KW-0812">Transmembrane</keyword>
<evidence type="ECO:0000256" key="3">
    <source>
        <dbReference type="SAM" id="Phobius"/>
    </source>
</evidence>
<proteinExistence type="predicted"/>
<reference evidence="6 7" key="1">
    <citation type="submission" date="2023-12" db="EMBL/GenBank/DDBJ databases">
        <title>A high-quality genome assembly for Dillenia turbinata (Dilleniales).</title>
        <authorList>
            <person name="Chanderbali A."/>
        </authorList>
    </citation>
    <scope>NUCLEOTIDE SEQUENCE [LARGE SCALE GENOMIC DNA]</scope>
    <source>
        <strain evidence="6">LSX21</strain>
        <tissue evidence="6">Leaf</tissue>
    </source>
</reference>
<dbReference type="PANTHER" id="PTHR48452:SF1">
    <property type="entry name" value="FUSED COMPOUND LEAF 1"/>
    <property type="match status" value="1"/>
</dbReference>
<keyword evidence="3" id="KW-1133">Transmembrane helix</keyword>
<sequence length="218" mass="24307">MEDEIYSLHSLGNYSAQPHLQPLPPPPPPLMPPENLLSPANYPTNFQNQCIFRSDHHHRQQQQLYSSSVASDAVSMVAAEDNLSSTIRAKISSHPLYPSLLQAYIDCQKVGAPPEIASLLDEITRKNELCRRNAVVSSCFGADPELDEFMGSYCDILMKYKSDLEKPFDEATTFLNKIESQLNSLCNSSSSRSYLSGLSLSLSLSLLCIILFCRVFLE</sequence>
<dbReference type="GO" id="GO:0003677">
    <property type="term" value="F:DNA binding"/>
    <property type="evidence" value="ECO:0007669"/>
    <property type="project" value="InterPro"/>
</dbReference>
<gene>
    <name evidence="6" type="ORF">RJ641_014361</name>
</gene>
<name>A0AAN8V3F1_9MAGN</name>
<dbReference type="SMART" id="SM01256">
    <property type="entry name" value="KNOX2"/>
    <property type="match status" value="1"/>
</dbReference>
<dbReference type="AlphaFoldDB" id="A0AAN8V3F1"/>
<evidence type="ECO:0000313" key="6">
    <source>
        <dbReference type="EMBL" id="KAK6920683.1"/>
    </source>
</evidence>
<protein>
    <submittedName>
        <fullName evidence="6">KNOX1</fullName>
    </submittedName>
</protein>
<evidence type="ECO:0000259" key="5">
    <source>
        <dbReference type="SMART" id="SM01256"/>
    </source>
</evidence>
<comment type="caution">
    <text evidence="6">The sequence shown here is derived from an EMBL/GenBank/DDBJ whole genome shotgun (WGS) entry which is preliminary data.</text>
</comment>
<feature type="domain" description="KNOX2" evidence="5">
    <location>
        <begin position="136"/>
        <end position="187"/>
    </location>
</feature>
<dbReference type="Pfam" id="PF03790">
    <property type="entry name" value="KNOX1"/>
    <property type="match status" value="1"/>
</dbReference>
<dbReference type="Proteomes" id="UP001370490">
    <property type="component" value="Unassembled WGS sequence"/>
</dbReference>
<keyword evidence="3" id="KW-0472">Membrane</keyword>
<evidence type="ECO:0000256" key="2">
    <source>
        <dbReference type="ARBA" id="ARBA00023242"/>
    </source>
</evidence>
<feature type="domain" description="KNOX1" evidence="4">
    <location>
        <begin position="85"/>
        <end position="129"/>
    </location>
</feature>
<keyword evidence="2" id="KW-0539">Nucleus</keyword>
<evidence type="ECO:0000313" key="7">
    <source>
        <dbReference type="Proteomes" id="UP001370490"/>
    </source>
</evidence>
<dbReference type="SMART" id="SM01255">
    <property type="entry name" value="KNOX1"/>
    <property type="match status" value="1"/>
</dbReference>
<accession>A0AAN8V3F1</accession>
<organism evidence="6 7">
    <name type="scientific">Dillenia turbinata</name>
    <dbReference type="NCBI Taxonomy" id="194707"/>
    <lineage>
        <taxon>Eukaryota</taxon>
        <taxon>Viridiplantae</taxon>
        <taxon>Streptophyta</taxon>
        <taxon>Embryophyta</taxon>
        <taxon>Tracheophyta</taxon>
        <taxon>Spermatophyta</taxon>
        <taxon>Magnoliopsida</taxon>
        <taxon>eudicotyledons</taxon>
        <taxon>Gunneridae</taxon>
        <taxon>Pentapetalae</taxon>
        <taxon>Dilleniales</taxon>
        <taxon>Dilleniaceae</taxon>
        <taxon>Dillenia</taxon>
    </lineage>
</organism>
<comment type="subcellular location">
    <subcellularLocation>
        <location evidence="1">Nucleus</location>
    </subcellularLocation>
</comment>